<reference evidence="1" key="1">
    <citation type="submission" date="2023-01" db="EMBL/GenBank/DDBJ databases">
        <title>The growth and conidiation of Purpureocillium lavendulum are regulated by nitrogen source and histone H3K14 acetylation.</title>
        <authorList>
            <person name="Tang P."/>
            <person name="Han J."/>
            <person name="Zhang C."/>
            <person name="Tang P."/>
            <person name="Qi F."/>
            <person name="Zhang K."/>
            <person name="Liang L."/>
        </authorList>
    </citation>
    <scope>NUCLEOTIDE SEQUENCE</scope>
    <source>
        <strain evidence="1">YMF1.00683</strain>
    </source>
</reference>
<accession>A0AB34FLQ9</accession>
<evidence type="ECO:0000313" key="2">
    <source>
        <dbReference type="Proteomes" id="UP001163105"/>
    </source>
</evidence>
<sequence length="60" mass="6679">MVRYAHRYRDEQTTRDGMSKRLANLSSPLTTCNGRDHLRALALALALVGAPPGRDDMSNH</sequence>
<protein>
    <submittedName>
        <fullName evidence="1">Uncharacterized protein</fullName>
    </submittedName>
</protein>
<dbReference type="Proteomes" id="UP001163105">
    <property type="component" value="Unassembled WGS sequence"/>
</dbReference>
<name>A0AB34FLQ9_9HYPO</name>
<keyword evidence="2" id="KW-1185">Reference proteome</keyword>
<dbReference type="AlphaFoldDB" id="A0AB34FLQ9"/>
<organism evidence="1 2">
    <name type="scientific">Purpureocillium lavendulum</name>
    <dbReference type="NCBI Taxonomy" id="1247861"/>
    <lineage>
        <taxon>Eukaryota</taxon>
        <taxon>Fungi</taxon>
        <taxon>Dikarya</taxon>
        <taxon>Ascomycota</taxon>
        <taxon>Pezizomycotina</taxon>
        <taxon>Sordariomycetes</taxon>
        <taxon>Hypocreomycetidae</taxon>
        <taxon>Hypocreales</taxon>
        <taxon>Ophiocordycipitaceae</taxon>
        <taxon>Purpureocillium</taxon>
    </lineage>
</organism>
<evidence type="ECO:0000313" key="1">
    <source>
        <dbReference type="EMBL" id="KAJ6440009.1"/>
    </source>
</evidence>
<dbReference type="EMBL" id="JAQHRD010000006">
    <property type="protein sequence ID" value="KAJ6440009.1"/>
    <property type="molecule type" value="Genomic_DNA"/>
</dbReference>
<gene>
    <name evidence="1" type="ORF">O9K51_07900</name>
</gene>
<comment type="caution">
    <text evidence="1">The sequence shown here is derived from an EMBL/GenBank/DDBJ whole genome shotgun (WGS) entry which is preliminary data.</text>
</comment>
<proteinExistence type="predicted"/>